<proteinExistence type="predicted"/>
<dbReference type="EMBL" id="JBBNAG010000005">
    <property type="protein sequence ID" value="KAK9132495.1"/>
    <property type="molecule type" value="Genomic_DNA"/>
</dbReference>
<evidence type="ECO:0000256" key="1">
    <source>
        <dbReference type="SAM" id="MobiDB-lite"/>
    </source>
</evidence>
<evidence type="ECO:0000256" key="2">
    <source>
        <dbReference type="SAM" id="Phobius"/>
    </source>
</evidence>
<reference evidence="3 4" key="1">
    <citation type="submission" date="2024-01" db="EMBL/GenBank/DDBJ databases">
        <title>Genome assemblies of Stephania.</title>
        <authorList>
            <person name="Yang L."/>
        </authorList>
    </citation>
    <scope>NUCLEOTIDE SEQUENCE [LARGE SCALE GENOMIC DNA]</scope>
    <source>
        <strain evidence="3">JXDWG</strain>
        <tissue evidence="3">Leaf</tissue>
    </source>
</reference>
<protein>
    <submittedName>
        <fullName evidence="3">Uncharacterized protein</fullName>
    </submittedName>
</protein>
<dbReference type="AlphaFoldDB" id="A0AAP0JGD3"/>
<keyword evidence="2" id="KW-0472">Membrane</keyword>
<sequence length="304" mass="33047">MAFNGDLHSKIHWNPSRRRASSKSRLSSRIDRFDDAPPRNGSTSFIASPSPPPPCRRRRPLAGAAAGATAVQQFAQEPPLSTALLPAFRPLAAAVAAVQLLSLPRRSPGRTLLSADPAVRRYCAAAGRSATSRDFASAAAGALSPHLRHRTRRRWPDVPLSSSSPKPPESQRRWPRRAAPLPCAIALELLSSSSPAFSMAVAPPLALEPPPAAISCCRPASLSRSSLSSPLPLSPLPSLSLFFPLFFLTYPKLFFYLSLTFKANVSSRFVQHESRGMHLEAPTRLISNLDTRATRITRRIQCTH</sequence>
<keyword evidence="2" id="KW-1133">Transmembrane helix</keyword>
<comment type="caution">
    <text evidence="3">The sequence shown here is derived from an EMBL/GenBank/DDBJ whole genome shotgun (WGS) entry which is preliminary data.</text>
</comment>
<keyword evidence="2" id="KW-0812">Transmembrane</keyword>
<feature type="region of interest" description="Disordered" evidence="1">
    <location>
        <begin position="141"/>
        <end position="175"/>
    </location>
</feature>
<evidence type="ECO:0000313" key="4">
    <source>
        <dbReference type="Proteomes" id="UP001419268"/>
    </source>
</evidence>
<accession>A0AAP0JGD3</accession>
<keyword evidence="4" id="KW-1185">Reference proteome</keyword>
<organism evidence="3 4">
    <name type="scientific">Stephania cephalantha</name>
    <dbReference type="NCBI Taxonomy" id="152367"/>
    <lineage>
        <taxon>Eukaryota</taxon>
        <taxon>Viridiplantae</taxon>
        <taxon>Streptophyta</taxon>
        <taxon>Embryophyta</taxon>
        <taxon>Tracheophyta</taxon>
        <taxon>Spermatophyta</taxon>
        <taxon>Magnoliopsida</taxon>
        <taxon>Ranunculales</taxon>
        <taxon>Menispermaceae</taxon>
        <taxon>Menispermoideae</taxon>
        <taxon>Cissampelideae</taxon>
        <taxon>Stephania</taxon>
    </lineage>
</organism>
<feature type="compositionally biased region" description="Basic and acidic residues" evidence="1">
    <location>
        <begin position="28"/>
        <end position="37"/>
    </location>
</feature>
<feature type="transmembrane region" description="Helical" evidence="2">
    <location>
        <begin position="239"/>
        <end position="259"/>
    </location>
</feature>
<evidence type="ECO:0000313" key="3">
    <source>
        <dbReference type="EMBL" id="KAK9132495.1"/>
    </source>
</evidence>
<feature type="region of interest" description="Disordered" evidence="1">
    <location>
        <begin position="14"/>
        <end position="61"/>
    </location>
</feature>
<gene>
    <name evidence="3" type="ORF">Scep_012023</name>
</gene>
<name>A0AAP0JGD3_9MAGN</name>
<dbReference type="Proteomes" id="UP001419268">
    <property type="component" value="Unassembled WGS sequence"/>
</dbReference>